<evidence type="ECO:0000313" key="1">
    <source>
        <dbReference type="EMBL" id="KAH9371461.1"/>
    </source>
</evidence>
<name>A0A9J6G852_HAELO</name>
<dbReference type="Proteomes" id="UP000821853">
    <property type="component" value="Chromosome 3"/>
</dbReference>
<dbReference type="InterPro" id="IPR002933">
    <property type="entry name" value="Peptidase_M20"/>
</dbReference>
<dbReference type="VEuPathDB" id="VectorBase:HLOH_047648"/>
<keyword evidence="2" id="KW-1185">Reference proteome</keyword>
<dbReference type="EMBL" id="JABSTR010000005">
    <property type="protein sequence ID" value="KAH9371461.1"/>
    <property type="molecule type" value="Genomic_DNA"/>
</dbReference>
<organism evidence="1 2">
    <name type="scientific">Haemaphysalis longicornis</name>
    <name type="common">Bush tick</name>
    <dbReference type="NCBI Taxonomy" id="44386"/>
    <lineage>
        <taxon>Eukaryota</taxon>
        <taxon>Metazoa</taxon>
        <taxon>Ecdysozoa</taxon>
        <taxon>Arthropoda</taxon>
        <taxon>Chelicerata</taxon>
        <taxon>Arachnida</taxon>
        <taxon>Acari</taxon>
        <taxon>Parasitiformes</taxon>
        <taxon>Ixodida</taxon>
        <taxon>Ixodoidea</taxon>
        <taxon>Ixodidae</taxon>
        <taxon>Haemaphysalinae</taxon>
        <taxon>Haemaphysalis</taxon>
    </lineage>
</organism>
<proteinExistence type="predicted"/>
<comment type="caution">
    <text evidence="1">The sequence shown here is derived from an EMBL/GenBank/DDBJ whole genome shotgun (WGS) entry which is preliminary data.</text>
</comment>
<dbReference type="PANTHER" id="PTHR30575">
    <property type="entry name" value="PEPTIDASE M20"/>
    <property type="match status" value="1"/>
</dbReference>
<protein>
    <recommendedName>
        <fullName evidence="3">Peptidase M20 domain-containing protein 2</fullName>
    </recommendedName>
</protein>
<accession>A0A9J6G852</accession>
<dbReference type="GO" id="GO:0016805">
    <property type="term" value="F:dipeptidase activity"/>
    <property type="evidence" value="ECO:0007669"/>
    <property type="project" value="TreeGrafter"/>
</dbReference>
<dbReference type="OrthoDB" id="6489764at2759"/>
<sequence>MYGLPNRTSMRYGLIYILLQMDQCRKVADEAVAAKAKELHTLSQFLWDNPEIRFEEHMAHDCICAFLEDEGFEVRRHYVLQTAFRAEYGAGSPAVALLCEYDALPGLGHGCGHNLIAQSALAAAVALSHVKFLRPVFFNEVVVLGTPAEEGGMGKEFLLKAGAFEDVDAALMAHPANWSCLRLLLSARCTVSVFALAE</sequence>
<evidence type="ECO:0008006" key="3">
    <source>
        <dbReference type="Google" id="ProtNLM"/>
    </source>
</evidence>
<dbReference type="OMA" id="HPAPFHD"/>
<dbReference type="AlphaFoldDB" id="A0A9J6G852"/>
<reference evidence="1 2" key="1">
    <citation type="journal article" date="2020" name="Cell">
        <title>Large-Scale Comparative Analyses of Tick Genomes Elucidate Their Genetic Diversity and Vector Capacities.</title>
        <authorList>
            <consortium name="Tick Genome and Microbiome Consortium (TIGMIC)"/>
            <person name="Jia N."/>
            <person name="Wang J."/>
            <person name="Shi W."/>
            <person name="Du L."/>
            <person name="Sun Y."/>
            <person name="Zhan W."/>
            <person name="Jiang J.F."/>
            <person name="Wang Q."/>
            <person name="Zhang B."/>
            <person name="Ji P."/>
            <person name="Bell-Sakyi L."/>
            <person name="Cui X.M."/>
            <person name="Yuan T.T."/>
            <person name="Jiang B.G."/>
            <person name="Yang W.F."/>
            <person name="Lam T.T."/>
            <person name="Chang Q.C."/>
            <person name="Ding S.J."/>
            <person name="Wang X.J."/>
            <person name="Zhu J.G."/>
            <person name="Ruan X.D."/>
            <person name="Zhao L."/>
            <person name="Wei J.T."/>
            <person name="Ye R.Z."/>
            <person name="Que T.C."/>
            <person name="Du C.H."/>
            <person name="Zhou Y.H."/>
            <person name="Cheng J.X."/>
            <person name="Dai P.F."/>
            <person name="Guo W.B."/>
            <person name="Han X.H."/>
            <person name="Huang E.J."/>
            <person name="Li L.F."/>
            <person name="Wei W."/>
            <person name="Gao Y.C."/>
            <person name="Liu J.Z."/>
            <person name="Shao H.Z."/>
            <person name="Wang X."/>
            <person name="Wang C.C."/>
            <person name="Yang T.C."/>
            <person name="Huo Q.B."/>
            <person name="Li W."/>
            <person name="Chen H.Y."/>
            <person name="Chen S.E."/>
            <person name="Zhou L.G."/>
            <person name="Ni X.B."/>
            <person name="Tian J.H."/>
            <person name="Sheng Y."/>
            <person name="Liu T."/>
            <person name="Pan Y.S."/>
            <person name="Xia L.Y."/>
            <person name="Li J."/>
            <person name="Zhao F."/>
            <person name="Cao W.C."/>
        </authorList>
    </citation>
    <scope>NUCLEOTIDE SEQUENCE [LARGE SCALE GENOMIC DNA]</scope>
    <source>
        <strain evidence="1">HaeL-2018</strain>
    </source>
</reference>
<gene>
    <name evidence="1" type="ORF">HPB48_022053</name>
</gene>
<dbReference type="Gene3D" id="3.40.630.10">
    <property type="entry name" value="Zn peptidases"/>
    <property type="match status" value="1"/>
</dbReference>
<evidence type="ECO:0000313" key="2">
    <source>
        <dbReference type="Proteomes" id="UP000821853"/>
    </source>
</evidence>
<dbReference type="InterPro" id="IPR052030">
    <property type="entry name" value="Peptidase_M20/M20A_hydrolases"/>
</dbReference>
<dbReference type="SUPFAM" id="SSF53187">
    <property type="entry name" value="Zn-dependent exopeptidases"/>
    <property type="match status" value="1"/>
</dbReference>
<dbReference type="Pfam" id="PF01546">
    <property type="entry name" value="Peptidase_M20"/>
    <property type="match status" value="1"/>
</dbReference>
<dbReference type="PANTHER" id="PTHR30575:SF0">
    <property type="entry name" value="XAA-ARG DIPEPTIDASE"/>
    <property type="match status" value="1"/>
</dbReference>